<keyword evidence="4 8" id="KW-0547">Nucleotide-binding</keyword>
<sequence length="251" mass="27382">MIQVHNLAVGTRLLPLSVRIPQGKVTHVIGPNGSGKSTFLSALAGVLSAEGEAVIDDVSMATLSLADLSLLRAYLNQSSRPAFNMPVYQYLSLSIPSCATSSAAINAAVEEITQLLNLTSMLTRTVHHLSGGEWQRVRLAACCLQIWKPINPFAKLLILDEPSAPLDVGQEKYLHEMIARITQQGTAVVVANHDLNVTLKRADHVVMLNNGVLVQQGDSRSVLTEENVSDVYSTRVQRVTINQRDYLLFDE</sequence>
<organism evidence="10 11">
    <name type="scientific">Vibrio qingdaonensis</name>
    <dbReference type="NCBI Taxonomy" id="2829491"/>
    <lineage>
        <taxon>Bacteria</taxon>
        <taxon>Pseudomonadati</taxon>
        <taxon>Pseudomonadota</taxon>
        <taxon>Gammaproteobacteria</taxon>
        <taxon>Vibrionales</taxon>
        <taxon>Vibrionaceae</taxon>
        <taxon>Vibrio</taxon>
    </lineage>
</organism>
<feature type="domain" description="ABC transporter" evidence="9">
    <location>
        <begin position="2"/>
        <end position="235"/>
    </location>
</feature>
<keyword evidence="7 8" id="KW-0472">Membrane</keyword>
<reference evidence="10" key="1">
    <citation type="submission" date="2022-02" db="EMBL/GenBank/DDBJ databases">
        <title>Vibrio sp. nov, a new bacterium isolated from seawater.</title>
        <authorList>
            <person name="Yuan Y."/>
        </authorList>
    </citation>
    <scope>NUCLEOTIDE SEQUENCE</scope>
    <source>
        <strain evidence="10">ZSDZ65</strain>
    </source>
</reference>
<dbReference type="GO" id="GO:0016887">
    <property type="term" value="F:ATP hydrolysis activity"/>
    <property type="evidence" value="ECO:0007669"/>
    <property type="project" value="InterPro"/>
</dbReference>
<dbReference type="Pfam" id="PF00005">
    <property type="entry name" value="ABC_tran"/>
    <property type="match status" value="1"/>
</dbReference>
<evidence type="ECO:0000313" key="11">
    <source>
        <dbReference type="Proteomes" id="UP001155587"/>
    </source>
</evidence>
<comment type="function">
    <text evidence="8">Part of the ABC transporter complex BtuCDF involved in vitamin B12 import. Responsible for energy coupling to the transport system.</text>
</comment>
<keyword evidence="3" id="KW-0997">Cell inner membrane</keyword>
<evidence type="ECO:0000256" key="4">
    <source>
        <dbReference type="ARBA" id="ARBA00022741"/>
    </source>
</evidence>
<dbReference type="EMBL" id="JAKRRY010000002">
    <property type="protein sequence ID" value="MCW8345122.1"/>
    <property type="molecule type" value="Genomic_DNA"/>
</dbReference>
<evidence type="ECO:0000256" key="5">
    <source>
        <dbReference type="ARBA" id="ARBA00022840"/>
    </source>
</evidence>
<gene>
    <name evidence="8 10" type="primary">btuD</name>
    <name evidence="10" type="ORF">MD535_03645</name>
</gene>
<proteinExistence type="inferred from homology"/>
<dbReference type="Gene3D" id="3.40.50.300">
    <property type="entry name" value="P-loop containing nucleotide triphosphate hydrolases"/>
    <property type="match status" value="1"/>
</dbReference>
<dbReference type="EC" id="7.6.2.8" evidence="8"/>
<dbReference type="PROSITE" id="PS50893">
    <property type="entry name" value="ABC_TRANSPORTER_2"/>
    <property type="match status" value="1"/>
</dbReference>
<dbReference type="SMART" id="SM00382">
    <property type="entry name" value="AAA"/>
    <property type="match status" value="1"/>
</dbReference>
<evidence type="ECO:0000256" key="1">
    <source>
        <dbReference type="ARBA" id="ARBA00022448"/>
    </source>
</evidence>
<dbReference type="InterPro" id="IPR003439">
    <property type="entry name" value="ABC_transporter-like_ATP-bd"/>
</dbReference>
<comment type="subunit">
    <text evidence="8">The complex is composed of two ATP-binding proteins (BtuD), two transmembrane proteins (BtuC) and a solute-binding protein (BtuF).</text>
</comment>
<comment type="catalytic activity">
    <reaction evidence="8">
        <text>an R-cob(III)alamin(out) + ATP + H2O = an R-cob(III)alamin(in) + ADP + phosphate + H(+)</text>
        <dbReference type="Rhea" id="RHEA:17873"/>
        <dbReference type="ChEBI" id="CHEBI:15377"/>
        <dbReference type="ChEBI" id="CHEBI:15378"/>
        <dbReference type="ChEBI" id="CHEBI:30616"/>
        <dbReference type="ChEBI" id="CHEBI:43474"/>
        <dbReference type="ChEBI" id="CHEBI:140785"/>
        <dbReference type="ChEBI" id="CHEBI:456216"/>
        <dbReference type="EC" id="7.6.2.8"/>
    </reaction>
</comment>
<comment type="caution">
    <text evidence="10">The sequence shown here is derived from an EMBL/GenBank/DDBJ whole genome shotgun (WGS) entry which is preliminary data.</text>
</comment>
<dbReference type="FunFam" id="3.40.50.300:FF:000462">
    <property type="entry name" value="Vitamin B12 import ATP-binding protein BtuD"/>
    <property type="match status" value="1"/>
</dbReference>
<dbReference type="InterPro" id="IPR003593">
    <property type="entry name" value="AAA+_ATPase"/>
</dbReference>
<evidence type="ECO:0000256" key="2">
    <source>
        <dbReference type="ARBA" id="ARBA00022475"/>
    </source>
</evidence>
<keyword evidence="1 8" id="KW-0813">Transport</keyword>
<dbReference type="PANTHER" id="PTHR42734:SF18">
    <property type="entry name" value="VITAMIN B12 IMPORT ATP-BINDING PROTEIN BTUD"/>
    <property type="match status" value="1"/>
</dbReference>
<evidence type="ECO:0000259" key="9">
    <source>
        <dbReference type="PROSITE" id="PS50893"/>
    </source>
</evidence>
<dbReference type="HAMAP" id="MF_01005">
    <property type="entry name" value="BtuD"/>
    <property type="match status" value="1"/>
</dbReference>
<comment type="subcellular location">
    <subcellularLocation>
        <location evidence="8">Cell membrane</location>
        <topology evidence="8">Peripheral membrane protein</topology>
    </subcellularLocation>
</comment>
<dbReference type="PANTHER" id="PTHR42734">
    <property type="entry name" value="METAL TRANSPORT SYSTEM ATP-BINDING PROTEIN TM_0124-RELATED"/>
    <property type="match status" value="1"/>
</dbReference>
<dbReference type="InterPro" id="IPR027417">
    <property type="entry name" value="P-loop_NTPase"/>
</dbReference>
<dbReference type="RefSeq" id="WP_265673564.1">
    <property type="nucleotide sequence ID" value="NZ_JAKRRY010000002.1"/>
</dbReference>
<keyword evidence="2 8" id="KW-1003">Cell membrane</keyword>
<dbReference type="GO" id="GO:0005886">
    <property type="term" value="C:plasma membrane"/>
    <property type="evidence" value="ECO:0007669"/>
    <property type="project" value="UniProtKB-SubCell"/>
</dbReference>
<keyword evidence="11" id="KW-1185">Reference proteome</keyword>
<comment type="similarity">
    <text evidence="8">Belongs to the ABC transporter superfamily. Vitamin B12 importer (TC 3.A.1.13.1) family.</text>
</comment>
<dbReference type="GO" id="GO:0015420">
    <property type="term" value="F:ABC-type vitamin B12 transporter activity"/>
    <property type="evidence" value="ECO:0007669"/>
    <property type="project" value="UniProtKB-UniRule"/>
</dbReference>
<evidence type="ECO:0000256" key="6">
    <source>
        <dbReference type="ARBA" id="ARBA00022967"/>
    </source>
</evidence>
<feature type="binding site" evidence="8">
    <location>
        <begin position="30"/>
        <end position="37"/>
    </location>
    <ligand>
        <name>ATP</name>
        <dbReference type="ChEBI" id="CHEBI:30616"/>
    </ligand>
</feature>
<dbReference type="SUPFAM" id="SSF52540">
    <property type="entry name" value="P-loop containing nucleoside triphosphate hydrolases"/>
    <property type="match status" value="1"/>
</dbReference>
<name>A0A9X3CKP1_9VIBR</name>
<evidence type="ECO:0000256" key="7">
    <source>
        <dbReference type="ARBA" id="ARBA00023136"/>
    </source>
</evidence>
<accession>A0A9X3CKP1</accession>
<evidence type="ECO:0000313" key="10">
    <source>
        <dbReference type="EMBL" id="MCW8345122.1"/>
    </source>
</evidence>
<dbReference type="GO" id="GO:0005524">
    <property type="term" value="F:ATP binding"/>
    <property type="evidence" value="ECO:0007669"/>
    <property type="project" value="UniProtKB-KW"/>
</dbReference>
<dbReference type="Proteomes" id="UP001155587">
    <property type="component" value="Unassembled WGS sequence"/>
</dbReference>
<evidence type="ECO:0000256" key="3">
    <source>
        <dbReference type="ARBA" id="ARBA00022519"/>
    </source>
</evidence>
<keyword evidence="6 8" id="KW-1278">Translocase</keyword>
<keyword evidence="5 8" id="KW-0067">ATP-binding</keyword>
<dbReference type="InterPro" id="IPR050153">
    <property type="entry name" value="Metal_Ion_Import_ABC"/>
</dbReference>
<dbReference type="InterPro" id="IPR023693">
    <property type="entry name" value="ABC_transptr_BtuD"/>
</dbReference>
<protein>
    <recommendedName>
        <fullName evidence="8">Vitamin B12 import ATP-binding protein BtuD</fullName>
        <ecNumber evidence="8">7.6.2.8</ecNumber>
    </recommendedName>
    <alternativeName>
        <fullName evidence="8">Vitamin B12-transporting ATPase</fullName>
    </alternativeName>
</protein>
<dbReference type="AlphaFoldDB" id="A0A9X3CKP1"/>
<dbReference type="NCBIfam" id="NF002981">
    <property type="entry name" value="PRK03695.1"/>
    <property type="match status" value="1"/>
</dbReference>
<evidence type="ECO:0000256" key="8">
    <source>
        <dbReference type="HAMAP-Rule" id="MF_01005"/>
    </source>
</evidence>